<evidence type="ECO:0000256" key="6">
    <source>
        <dbReference type="ARBA" id="ARBA00022692"/>
    </source>
</evidence>
<keyword evidence="3 14" id="KW-0813">Transport</keyword>
<dbReference type="Pfam" id="PF00593">
    <property type="entry name" value="TonB_dep_Rec_b-barrel"/>
    <property type="match status" value="1"/>
</dbReference>
<dbReference type="OrthoDB" id="8533686at2"/>
<dbReference type="FunFam" id="2.170.130.10:FF:000010">
    <property type="entry name" value="Ferripyoverdine receptor"/>
    <property type="match status" value="1"/>
</dbReference>
<evidence type="ECO:0000256" key="14">
    <source>
        <dbReference type="PROSITE-ProRule" id="PRU01360"/>
    </source>
</evidence>
<evidence type="ECO:0000256" key="5">
    <source>
        <dbReference type="ARBA" id="ARBA00022496"/>
    </source>
</evidence>
<dbReference type="InterPro" id="IPR037066">
    <property type="entry name" value="Plug_dom_sf"/>
</dbReference>
<evidence type="ECO:0000256" key="11">
    <source>
        <dbReference type="ARBA" id="ARBA00023136"/>
    </source>
</evidence>
<dbReference type="NCBIfam" id="TIGR01783">
    <property type="entry name" value="TonB-siderophor"/>
    <property type="match status" value="1"/>
</dbReference>
<gene>
    <name evidence="18" type="ORF">CEY11_00590</name>
</gene>
<evidence type="ECO:0000259" key="17">
    <source>
        <dbReference type="Pfam" id="PF07715"/>
    </source>
</evidence>
<dbReference type="InterPro" id="IPR010105">
    <property type="entry name" value="TonB_sidphr_rcpt"/>
</dbReference>
<keyword evidence="9" id="KW-0406">Ion transport</keyword>
<keyword evidence="4 14" id="KW-1134">Transmembrane beta strand</keyword>
<reference evidence="19" key="1">
    <citation type="submission" date="2017-06" db="EMBL/GenBank/DDBJ databases">
        <title>Herbaspirillum phytohormonus sp. nov., isolated from the root nodule of Robinia pseudoacacia in lead-zinc mine.</title>
        <authorList>
            <person name="Fan M."/>
            <person name="Lin Y."/>
        </authorList>
    </citation>
    <scope>NUCLEOTIDE SEQUENCE [LARGE SCALE GENOMIC DNA]</scope>
    <source>
        <strain evidence="19">SC-089</strain>
    </source>
</reference>
<evidence type="ECO:0000256" key="9">
    <source>
        <dbReference type="ARBA" id="ARBA00023065"/>
    </source>
</evidence>
<keyword evidence="11 14" id="KW-0472">Membrane</keyword>
<dbReference type="Gene3D" id="2.170.130.10">
    <property type="entry name" value="TonB-dependent receptor, plug domain"/>
    <property type="match status" value="1"/>
</dbReference>
<keyword evidence="13 14" id="KW-0998">Cell outer membrane</keyword>
<dbReference type="PANTHER" id="PTHR32552">
    <property type="entry name" value="FERRICHROME IRON RECEPTOR-RELATED"/>
    <property type="match status" value="1"/>
</dbReference>
<dbReference type="Gene3D" id="2.40.170.20">
    <property type="entry name" value="TonB-dependent receptor, beta-barrel domain"/>
    <property type="match status" value="1"/>
</dbReference>
<comment type="similarity">
    <text evidence="2 14 15">Belongs to the TonB-dependent receptor family.</text>
</comment>
<dbReference type="GO" id="GO:0009279">
    <property type="term" value="C:cell outer membrane"/>
    <property type="evidence" value="ECO:0007669"/>
    <property type="project" value="UniProtKB-SubCell"/>
</dbReference>
<dbReference type="RefSeq" id="WP_088601568.1">
    <property type="nucleotide sequence ID" value="NZ_NJIH01000001.1"/>
</dbReference>
<dbReference type="PANTHER" id="PTHR32552:SF74">
    <property type="entry name" value="HYDROXAMATE SIDEROPHORE RECEPTOR FHUE"/>
    <property type="match status" value="1"/>
</dbReference>
<dbReference type="SUPFAM" id="SSF56935">
    <property type="entry name" value="Porins"/>
    <property type="match status" value="1"/>
</dbReference>
<keyword evidence="12 18" id="KW-0675">Receptor</keyword>
<keyword evidence="19" id="KW-1185">Reference proteome</keyword>
<evidence type="ECO:0000256" key="15">
    <source>
        <dbReference type="RuleBase" id="RU003357"/>
    </source>
</evidence>
<evidence type="ECO:0000256" key="1">
    <source>
        <dbReference type="ARBA" id="ARBA00004571"/>
    </source>
</evidence>
<protein>
    <submittedName>
        <fullName evidence="18">TonB-dependent siderophore receptor</fullName>
    </submittedName>
</protein>
<comment type="caution">
    <text evidence="18">The sequence shown here is derived from an EMBL/GenBank/DDBJ whole genome shotgun (WGS) entry which is preliminary data.</text>
</comment>
<dbReference type="EMBL" id="NJIH01000001">
    <property type="protein sequence ID" value="OWT66442.1"/>
    <property type="molecule type" value="Genomic_DNA"/>
</dbReference>
<keyword evidence="7" id="KW-0732">Signal</keyword>
<keyword evidence="8" id="KW-0408">Iron</keyword>
<dbReference type="InterPro" id="IPR000531">
    <property type="entry name" value="Beta-barrel_TonB"/>
</dbReference>
<evidence type="ECO:0000256" key="12">
    <source>
        <dbReference type="ARBA" id="ARBA00023170"/>
    </source>
</evidence>
<dbReference type="Proteomes" id="UP000214603">
    <property type="component" value="Unassembled WGS sequence"/>
</dbReference>
<accession>A0A225MZE1</accession>
<dbReference type="GO" id="GO:0015344">
    <property type="term" value="F:siderophore uptake transmembrane transporter activity"/>
    <property type="evidence" value="ECO:0007669"/>
    <property type="project" value="TreeGrafter"/>
</dbReference>
<comment type="subcellular location">
    <subcellularLocation>
        <location evidence="1 14">Cell outer membrane</location>
        <topology evidence="1 14">Multi-pass membrane protein</topology>
    </subcellularLocation>
</comment>
<evidence type="ECO:0000256" key="13">
    <source>
        <dbReference type="ARBA" id="ARBA00023237"/>
    </source>
</evidence>
<dbReference type="GO" id="GO:0038023">
    <property type="term" value="F:signaling receptor activity"/>
    <property type="evidence" value="ECO:0007669"/>
    <property type="project" value="InterPro"/>
</dbReference>
<evidence type="ECO:0000256" key="7">
    <source>
        <dbReference type="ARBA" id="ARBA00022729"/>
    </source>
</evidence>
<evidence type="ECO:0000256" key="3">
    <source>
        <dbReference type="ARBA" id="ARBA00022448"/>
    </source>
</evidence>
<evidence type="ECO:0000259" key="16">
    <source>
        <dbReference type="Pfam" id="PF00593"/>
    </source>
</evidence>
<evidence type="ECO:0000256" key="4">
    <source>
        <dbReference type="ARBA" id="ARBA00022452"/>
    </source>
</evidence>
<dbReference type="InterPro" id="IPR039426">
    <property type="entry name" value="TonB-dep_rcpt-like"/>
</dbReference>
<dbReference type="InterPro" id="IPR012910">
    <property type="entry name" value="Plug_dom"/>
</dbReference>
<organism evidence="18 19">
    <name type="scientific">Candidimonas nitroreducens</name>
    <dbReference type="NCBI Taxonomy" id="683354"/>
    <lineage>
        <taxon>Bacteria</taxon>
        <taxon>Pseudomonadati</taxon>
        <taxon>Pseudomonadota</taxon>
        <taxon>Betaproteobacteria</taxon>
        <taxon>Burkholderiales</taxon>
        <taxon>Alcaligenaceae</taxon>
        <taxon>Candidimonas</taxon>
    </lineage>
</organism>
<dbReference type="CDD" id="cd01347">
    <property type="entry name" value="ligand_gated_channel"/>
    <property type="match status" value="1"/>
</dbReference>
<feature type="domain" description="TonB-dependent receptor plug" evidence="17">
    <location>
        <begin position="41"/>
        <end position="139"/>
    </location>
</feature>
<feature type="domain" description="TonB-dependent receptor-like beta-barrel" evidence="16">
    <location>
        <begin position="251"/>
        <end position="651"/>
    </location>
</feature>
<evidence type="ECO:0000313" key="19">
    <source>
        <dbReference type="Proteomes" id="UP000214603"/>
    </source>
</evidence>
<evidence type="ECO:0000256" key="8">
    <source>
        <dbReference type="ARBA" id="ARBA00023004"/>
    </source>
</evidence>
<sequence length="683" mass="74485">MAQGTPNVADASRAAAMLPAITVTGAPDEDVSATTKIPQSIKDTPQSITVIDQERMQEQNLRTLDDVMQQAPGITVQPYQQLTTAYYARGFKIDSFEEDGVPILMGNTASPPQDMSIYERVEILRGANGLLHGSGNPAATVNLVPKRPQKEFGASAAVSAGSWDRYRAEADVGGPLNASGSLRGRVVASQEDRGYFYDVGKQRSSNFYGIGELDLGSRTTLSAGIQYQRIRSVTNMAGVPFYSDGGDIGLPRSTYLDASWDSFDWDTTRMFGGLEHHFSNGWQSKILVNHLSSDAHLKYAGSNGAIDRTTGLGARLTGAAYRFENSQTSVDGYATGPFELFGRTHELLFGANFQNTETEQYTASFVPALNVPVNVFSWDPHSVPEPALSDYRSPGSTRIDQSGLYAMGRFSLADPLKLIVGARLSQWKQETPTATTKPDTQLTPYGGLVFALTPQWSVYASYAQVFQPQTQATWSGQALNPIEGTNLEAGIKGELAHGRLNVSLAAFDIRQRNRAQPDPAHPCVGQACYYITGGDVRSQGIEAEATGRLTPNLSVSASYTYNTTKYLKDATSEGQPFASFTPRHIARLWGNYTPAWNARRLSIGLDVLAQSDYSVQSGGTTLRQGGYALVNARIGYRISRRVTAAVNVNNLFDRTYYQSLSSPSWNNRYGEPRSLMLTLRAEY</sequence>
<evidence type="ECO:0000256" key="10">
    <source>
        <dbReference type="ARBA" id="ARBA00023077"/>
    </source>
</evidence>
<keyword evidence="6 14" id="KW-0812">Transmembrane</keyword>
<evidence type="ECO:0000256" key="2">
    <source>
        <dbReference type="ARBA" id="ARBA00009810"/>
    </source>
</evidence>
<dbReference type="InterPro" id="IPR036942">
    <property type="entry name" value="Beta-barrel_TonB_sf"/>
</dbReference>
<dbReference type="Pfam" id="PF07715">
    <property type="entry name" value="Plug"/>
    <property type="match status" value="1"/>
</dbReference>
<keyword evidence="5" id="KW-0410">Iron transport</keyword>
<dbReference type="PROSITE" id="PS52016">
    <property type="entry name" value="TONB_DEPENDENT_REC_3"/>
    <property type="match status" value="1"/>
</dbReference>
<dbReference type="GO" id="GO:0015891">
    <property type="term" value="P:siderophore transport"/>
    <property type="evidence" value="ECO:0007669"/>
    <property type="project" value="InterPro"/>
</dbReference>
<name>A0A225MZE1_9BURK</name>
<proteinExistence type="inferred from homology"/>
<dbReference type="AlphaFoldDB" id="A0A225MZE1"/>
<evidence type="ECO:0000313" key="18">
    <source>
        <dbReference type="EMBL" id="OWT66442.1"/>
    </source>
</evidence>
<keyword evidence="10 15" id="KW-0798">TonB box</keyword>